<evidence type="ECO:0000313" key="1">
    <source>
        <dbReference type="EMBL" id="MCE3215020.1"/>
    </source>
</evidence>
<protein>
    <submittedName>
        <fullName evidence="1">Uncharacterized protein</fullName>
    </submittedName>
</protein>
<reference evidence="1 2" key="1">
    <citation type="journal article" date="2021" name="BMC Genomics">
        <title>Datura genome reveals duplications of psychoactive alkaloid biosynthetic genes and high mutation rate following tissue culture.</title>
        <authorList>
            <person name="Rajewski A."/>
            <person name="Carter-House D."/>
            <person name="Stajich J."/>
            <person name="Litt A."/>
        </authorList>
    </citation>
    <scope>NUCLEOTIDE SEQUENCE [LARGE SCALE GENOMIC DNA]</scope>
    <source>
        <strain evidence="1">AR-01</strain>
    </source>
</reference>
<sequence>MKVQLSRATAQGSTVVAILVSLRRDRDSAQAIAAANGLIQQASQLKPGICSDNLKAVERVYPSVPVIYFAPNLSSVILTSRPRVCIVGGGFGGLYTALRLESLVWPDDKKPQVSFGFKVSLASSICDDLFEFDVDALHLPMNQDFLKLDVAASGKICGHSFLQIHKSWGNES</sequence>
<accession>A0ABS8WQ24</accession>
<proteinExistence type="predicted"/>
<organism evidence="1 2">
    <name type="scientific">Datura stramonium</name>
    <name type="common">Jimsonweed</name>
    <name type="synonym">Common thornapple</name>
    <dbReference type="NCBI Taxonomy" id="4076"/>
    <lineage>
        <taxon>Eukaryota</taxon>
        <taxon>Viridiplantae</taxon>
        <taxon>Streptophyta</taxon>
        <taxon>Embryophyta</taxon>
        <taxon>Tracheophyta</taxon>
        <taxon>Spermatophyta</taxon>
        <taxon>Magnoliopsida</taxon>
        <taxon>eudicotyledons</taxon>
        <taxon>Gunneridae</taxon>
        <taxon>Pentapetalae</taxon>
        <taxon>asterids</taxon>
        <taxon>lamiids</taxon>
        <taxon>Solanales</taxon>
        <taxon>Solanaceae</taxon>
        <taxon>Solanoideae</taxon>
        <taxon>Datureae</taxon>
        <taxon>Datura</taxon>
    </lineage>
</organism>
<gene>
    <name evidence="1" type="ORF">HAX54_000565</name>
</gene>
<dbReference type="Proteomes" id="UP000823775">
    <property type="component" value="Unassembled WGS sequence"/>
</dbReference>
<name>A0ABS8WQ24_DATST</name>
<dbReference type="EMBL" id="JACEIK010010164">
    <property type="protein sequence ID" value="MCE3215020.1"/>
    <property type="molecule type" value="Genomic_DNA"/>
</dbReference>
<evidence type="ECO:0000313" key="2">
    <source>
        <dbReference type="Proteomes" id="UP000823775"/>
    </source>
</evidence>
<keyword evidence="2" id="KW-1185">Reference proteome</keyword>
<comment type="caution">
    <text evidence="1">The sequence shown here is derived from an EMBL/GenBank/DDBJ whole genome shotgun (WGS) entry which is preliminary data.</text>
</comment>
<dbReference type="Gene3D" id="3.50.50.100">
    <property type="match status" value="1"/>
</dbReference>